<evidence type="ECO:0000256" key="12">
    <source>
        <dbReference type="PROSITE-ProRule" id="PRU00047"/>
    </source>
</evidence>
<evidence type="ECO:0000259" key="15">
    <source>
        <dbReference type="PROSITE" id="PS50158"/>
    </source>
</evidence>
<comment type="caution">
    <text evidence="19">The sequence shown here is derived from an EMBL/GenBank/DDBJ whole genome shotgun (WGS) entry which is preliminary data.</text>
</comment>
<feature type="compositionally biased region" description="Acidic residues" evidence="14">
    <location>
        <begin position="19"/>
        <end position="34"/>
    </location>
</feature>
<dbReference type="GO" id="GO:0000398">
    <property type="term" value="P:mRNA splicing, via spliceosome"/>
    <property type="evidence" value="ECO:0007669"/>
    <property type="project" value="InterPro"/>
</dbReference>
<dbReference type="FunFam" id="3.40.50.300:FF:000657">
    <property type="entry name" value="Probable ATP-dependent RNA helicase DDX41"/>
    <property type="match status" value="1"/>
</dbReference>
<accession>A0AAW1T4T4</accession>
<dbReference type="GO" id="GO:0003723">
    <property type="term" value="F:RNA binding"/>
    <property type="evidence" value="ECO:0007669"/>
    <property type="project" value="UniProtKB-KW"/>
</dbReference>
<evidence type="ECO:0000256" key="5">
    <source>
        <dbReference type="ARBA" id="ARBA00022801"/>
    </source>
</evidence>
<dbReference type="Pfam" id="PF00271">
    <property type="entry name" value="Helicase_C"/>
    <property type="match status" value="1"/>
</dbReference>
<evidence type="ECO:0000259" key="18">
    <source>
        <dbReference type="PROSITE" id="PS51195"/>
    </source>
</evidence>
<dbReference type="InterPro" id="IPR014014">
    <property type="entry name" value="RNA_helicase_DEAD_Q_motif"/>
</dbReference>
<evidence type="ECO:0000259" key="16">
    <source>
        <dbReference type="PROSITE" id="PS51192"/>
    </source>
</evidence>
<gene>
    <name evidence="19" type="ORF">WJX84_000630</name>
</gene>
<dbReference type="SUPFAM" id="SSF52540">
    <property type="entry name" value="P-loop containing nucleoside triphosphate hydrolases"/>
    <property type="match status" value="1"/>
</dbReference>
<evidence type="ECO:0000313" key="19">
    <source>
        <dbReference type="EMBL" id="KAK9863928.1"/>
    </source>
</evidence>
<dbReference type="GO" id="GO:0016787">
    <property type="term" value="F:hydrolase activity"/>
    <property type="evidence" value="ECO:0007669"/>
    <property type="project" value="UniProtKB-KW"/>
</dbReference>
<comment type="similarity">
    <text evidence="10">Belongs to the DEAD box helicase family. DDX41 subfamily.</text>
</comment>
<keyword evidence="8" id="KW-0067">ATP-binding</keyword>
<dbReference type="Proteomes" id="UP001485043">
    <property type="component" value="Unassembled WGS sequence"/>
</dbReference>
<dbReference type="PROSITE" id="PS51194">
    <property type="entry name" value="HELICASE_CTER"/>
    <property type="match status" value="1"/>
</dbReference>
<evidence type="ECO:0000256" key="9">
    <source>
        <dbReference type="ARBA" id="ARBA00022884"/>
    </source>
</evidence>
<evidence type="ECO:0000256" key="14">
    <source>
        <dbReference type="SAM" id="MobiDB-lite"/>
    </source>
</evidence>
<evidence type="ECO:0000256" key="7">
    <source>
        <dbReference type="ARBA" id="ARBA00022833"/>
    </source>
</evidence>
<dbReference type="GO" id="GO:0003724">
    <property type="term" value="F:RNA helicase activity"/>
    <property type="evidence" value="ECO:0007669"/>
    <property type="project" value="UniProtKB-EC"/>
</dbReference>
<keyword evidence="4 12" id="KW-0863">Zinc-finger</keyword>
<dbReference type="InterPro" id="IPR044113">
    <property type="entry name" value="DEADc_DDX41"/>
</dbReference>
<dbReference type="InterPro" id="IPR001650">
    <property type="entry name" value="Helicase_C-like"/>
</dbReference>
<dbReference type="GO" id="GO:0008270">
    <property type="term" value="F:zinc ion binding"/>
    <property type="evidence" value="ECO:0007669"/>
    <property type="project" value="UniProtKB-KW"/>
</dbReference>
<feature type="short sequence motif" description="Q motif" evidence="13">
    <location>
        <begin position="177"/>
        <end position="205"/>
    </location>
</feature>
<evidence type="ECO:0000256" key="13">
    <source>
        <dbReference type="PROSITE-ProRule" id="PRU00552"/>
    </source>
</evidence>
<dbReference type="AlphaFoldDB" id="A0AAW1T4T4"/>
<dbReference type="CDD" id="cd17951">
    <property type="entry name" value="DEADc_DDX41"/>
    <property type="match status" value="1"/>
</dbReference>
<dbReference type="Gene3D" id="3.40.50.300">
    <property type="entry name" value="P-loop containing nucleotide triphosphate hydrolases"/>
    <property type="match status" value="2"/>
</dbReference>
<evidence type="ECO:0000256" key="2">
    <source>
        <dbReference type="ARBA" id="ARBA00022723"/>
    </source>
</evidence>
<keyword evidence="9" id="KW-0694">RNA-binding</keyword>
<dbReference type="InterPro" id="IPR011545">
    <property type="entry name" value="DEAD/DEAH_box_helicase_dom"/>
</dbReference>
<dbReference type="InterPro" id="IPR014001">
    <property type="entry name" value="Helicase_ATP-bd"/>
</dbReference>
<dbReference type="Pfam" id="PF00270">
    <property type="entry name" value="DEAD"/>
    <property type="match status" value="1"/>
</dbReference>
<name>A0AAW1T4T4_9CHLO</name>
<sequence length="621" mass="69324">MSPAEQPGPALKRARFAEEEKEPDWFTEQDDSYEEYIPLKKRRQMEEQETVKRSGAAAPHPAPVDAAAEPLLDDDGEEPQVKESLLVRTAKARKDQPMETDAQKRLREEQDMMRNITSRTALRGVKELATGVVYTRSMKTGWKPPLKLRQMSEDEHEQVRHGFHIITEGHNLPPPILSFKDMKFPAPVLQHLDEKGIKRPTPIQVQGLPAILAGRDLIGVAFTGSGKTLVFALPTIMQSLQEESRMPIMKGEGPLGLVVCPSRELARQTHEVIKGYTTALLQAGYPQLRSLLCIGGIDMRQQMDEVRNGVHMIVATPGRLKDLLAKKRLTLDLCSYLCLDEADRMVDLGFEEDMREILSYFKHQRQTLMFSATMPMKIKAFAESALVDPITVNVGRAGAANLDVIQEVEYVKQEAKLVYLLECLQKTAPPVLVFAEKTKDVDDIHEYLLIKGVEAVAVHGGKDQEDREQAIDSFKGGRKDVLVATDVASKGLDFPNIQHVINYDMPDEIENYVHRIGRTGRCGKTGIATTFINKNQSESILLDLKHLLKEAKQRIPPVLQVLHDPLGDLEEMAAASGQKGCAYCGGLGHRISECPKLELQTRQEAHKKKDYFGAGGFGGEM</sequence>
<feature type="compositionally biased region" description="Low complexity" evidence="14">
    <location>
        <begin position="56"/>
        <end position="70"/>
    </location>
</feature>
<dbReference type="GO" id="GO:0005524">
    <property type="term" value="F:ATP binding"/>
    <property type="evidence" value="ECO:0007669"/>
    <property type="project" value="UniProtKB-KW"/>
</dbReference>
<feature type="domain" description="Helicase C-terminal" evidence="17">
    <location>
        <begin position="403"/>
        <end position="563"/>
    </location>
</feature>
<keyword evidence="7" id="KW-0862">Zinc</keyword>
<feature type="region of interest" description="Disordered" evidence="14">
    <location>
        <begin position="1"/>
        <end position="79"/>
    </location>
</feature>
<dbReference type="FunFam" id="3.40.50.300:FF:000449">
    <property type="entry name" value="Probable ATP-dependent RNA helicase DDX41"/>
    <property type="match status" value="1"/>
</dbReference>
<evidence type="ECO:0000259" key="17">
    <source>
        <dbReference type="PROSITE" id="PS51194"/>
    </source>
</evidence>
<dbReference type="InterPro" id="IPR027417">
    <property type="entry name" value="P-loop_NTPase"/>
</dbReference>
<evidence type="ECO:0000256" key="8">
    <source>
        <dbReference type="ARBA" id="ARBA00022840"/>
    </source>
</evidence>
<feature type="domain" description="DEAD-box RNA helicase Q" evidence="18">
    <location>
        <begin position="177"/>
        <end position="205"/>
    </location>
</feature>
<evidence type="ECO:0000313" key="20">
    <source>
        <dbReference type="Proteomes" id="UP001485043"/>
    </source>
</evidence>
<dbReference type="PANTHER" id="PTHR47958">
    <property type="entry name" value="ATP-DEPENDENT RNA HELICASE DBP3"/>
    <property type="match status" value="1"/>
</dbReference>
<dbReference type="PROSITE" id="PS51192">
    <property type="entry name" value="HELICASE_ATP_BIND_1"/>
    <property type="match status" value="1"/>
</dbReference>
<dbReference type="PROSITE" id="PS51195">
    <property type="entry name" value="Q_MOTIF"/>
    <property type="match status" value="1"/>
</dbReference>
<dbReference type="CDD" id="cd18787">
    <property type="entry name" value="SF2_C_DEAD"/>
    <property type="match status" value="1"/>
</dbReference>
<dbReference type="EC" id="3.6.4.13" evidence="1"/>
<dbReference type="SMART" id="SM00487">
    <property type="entry name" value="DEXDc"/>
    <property type="match status" value="1"/>
</dbReference>
<feature type="domain" description="Helicase ATP-binding" evidence="16">
    <location>
        <begin position="208"/>
        <end position="392"/>
    </location>
</feature>
<feature type="domain" description="CCHC-type" evidence="15">
    <location>
        <begin position="581"/>
        <end position="596"/>
    </location>
</feature>
<proteinExistence type="inferred from homology"/>
<protein>
    <recommendedName>
        <fullName evidence="1">RNA helicase</fullName>
        <ecNumber evidence="1">3.6.4.13</ecNumber>
    </recommendedName>
</protein>
<dbReference type="EMBL" id="JALJOV010000413">
    <property type="protein sequence ID" value="KAK9863928.1"/>
    <property type="molecule type" value="Genomic_DNA"/>
</dbReference>
<evidence type="ECO:0000256" key="1">
    <source>
        <dbReference type="ARBA" id="ARBA00012552"/>
    </source>
</evidence>
<evidence type="ECO:0000256" key="11">
    <source>
        <dbReference type="ARBA" id="ARBA00047984"/>
    </source>
</evidence>
<dbReference type="SMART" id="SM00490">
    <property type="entry name" value="HELICc"/>
    <property type="match status" value="1"/>
</dbReference>
<evidence type="ECO:0000256" key="3">
    <source>
        <dbReference type="ARBA" id="ARBA00022741"/>
    </source>
</evidence>
<keyword evidence="2" id="KW-0479">Metal-binding</keyword>
<keyword evidence="5" id="KW-0378">Hydrolase</keyword>
<reference evidence="19 20" key="1">
    <citation type="journal article" date="2024" name="Nat. Commun.">
        <title>Phylogenomics reveals the evolutionary origins of lichenization in chlorophyte algae.</title>
        <authorList>
            <person name="Puginier C."/>
            <person name="Libourel C."/>
            <person name="Otte J."/>
            <person name="Skaloud P."/>
            <person name="Haon M."/>
            <person name="Grisel S."/>
            <person name="Petersen M."/>
            <person name="Berrin J.G."/>
            <person name="Delaux P.M."/>
            <person name="Dal Grande F."/>
            <person name="Keller J."/>
        </authorList>
    </citation>
    <scope>NUCLEOTIDE SEQUENCE [LARGE SCALE GENOMIC DNA]</scope>
    <source>
        <strain evidence="19 20">SAG 2523</strain>
    </source>
</reference>
<dbReference type="InterPro" id="IPR001878">
    <property type="entry name" value="Znf_CCHC"/>
</dbReference>
<organism evidence="19 20">
    <name type="scientific">Apatococcus fuscideae</name>
    <dbReference type="NCBI Taxonomy" id="2026836"/>
    <lineage>
        <taxon>Eukaryota</taxon>
        <taxon>Viridiplantae</taxon>
        <taxon>Chlorophyta</taxon>
        <taxon>core chlorophytes</taxon>
        <taxon>Trebouxiophyceae</taxon>
        <taxon>Chlorellales</taxon>
        <taxon>Chlorellaceae</taxon>
        <taxon>Apatococcus</taxon>
    </lineage>
</organism>
<dbReference type="GO" id="GO:0005737">
    <property type="term" value="C:cytoplasm"/>
    <property type="evidence" value="ECO:0007669"/>
    <property type="project" value="UniProtKB-ARBA"/>
</dbReference>
<comment type="catalytic activity">
    <reaction evidence="11">
        <text>ATP + H2O = ADP + phosphate + H(+)</text>
        <dbReference type="Rhea" id="RHEA:13065"/>
        <dbReference type="ChEBI" id="CHEBI:15377"/>
        <dbReference type="ChEBI" id="CHEBI:15378"/>
        <dbReference type="ChEBI" id="CHEBI:30616"/>
        <dbReference type="ChEBI" id="CHEBI:43474"/>
        <dbReference type="ChEBI" id="CHEBI:456216"/>
        <dbReference type="EC" id="3.6.4.13"/>
    </reaction>
</comment>
<evidence type="ECO:0000256" key="6">
    <source>
        <dbReference type="ARBA" id="ARBA00022806"/>
    </source>
</evidence>
<keyword evidence="3" id="KW-0547">Nucleotide-binding</keyword>
<keyword evidence="20" id="KW-1185">Reference proteome</keyword>
<evidence type="ECO:0000256" key="10">
    <source>
        <dbReference type="ARBA" id="ARBA00023594"/>
    </source>
</evidence>
<keyword evidence="6" id="KW-0347">Helicase</keyword>
<dbReference type="PROSITE" id="PS50158">
    <property type="entry name" value="ZF_CCHC"/>
    <property type="match status" value="1"/>
</dbReference>
<dbReference type="GO" id="GO:0005634">
    <property type="term" value="C:nucleus"/>
    <property type="evidence" value="ECO:0007669"/>
    <property type="project" value="UniProtKB-ARBA"/>
</dbReference>
<evidence type="ECO:0000256" key="4">
    <source>
        <dbReference type="ARBA" id="ARBA00022771"/>
    </source>
</evidence>